<sequence>MDRVYDRDQRCFVCGHSPSVGFLYVCRQDCRPVPPAPDSQQGHDQGIVKENAGRSELRRELEEIGLSESVIRTAERGEYNTTQLNKLKALKLDLKQAIEDTLQLKATQAMHAKLMFGPRNYDGAAASVQYKTPPSCNFQACHTCRPYYKDRSYISFEAVLSNNFVPVTPSDAAVLPVKSASKLRFIGLLPNPIVADYDETSGPSANPADLTPSRTSLLTFKTTQTDVEDLSAIRQPRRRFYKLGHRSSADISRDLNNMPIFTRQGLKYAIQGIFRPSRESSSSGSNITLPLARTGTAREFSGGGEIREFDVGSLRRVRRQKERNDLRNGTLTVAFEGVSSGLGPKTEAPANTDGGGENENENDDEDLDSDSDFTVYSRASEGSEVEVDGGVALTEEAVETHVPDMITPKAVEGEKLQAIVDVDECIMAQV</sequence>
<dbReference type="EMBL" id="MU005777">
    <property type="protein sequence ID" value="KAF2705954.1"/>
    <property type="molecule type" value="Genomic_DNA"/>
</dbReference>
<feature type="region of interest" description="Disordered" evidence="1">
    <location>
        <begin position="35"/>
        <end position="54"/>
    </location>
</feature>
<evidence type="ECO:0000313" key="2">
    <source>
        <dbReference type="EMBL" id="KAF2705954.1"/>
    </source>
</evidence>
<keyword evidence="3" id="KW-1185">Reference proteome</keyword>
<dbReference type="OrthoDB" id="4776522at2759"/>
<feature type="compositionally biased region" description="Acidic residues" evidence="1">
    <location>
        <begin position="356"/>
        <end position="371"/>
    </location>
</feature>
<proteinExistence type="predicted"/>
<evidence type="ECO:0000256" key="1">
    <source>
        <dbReference type="SAM" id="MobiDB-lite"/>
    </source>
</evidence>
<name>A0A6G1JZB7_9PLEO</name>
<protein>
    <submittedName>
        <fullName evidence="2">Uncharacterized protein</fullName>
    </submittedName>
</protein>
<reference evidence="2" key="1">
    <citation type="journal article" date="2020" name="Stud. Mycol.">
        <title>101 Dothideomycetes genomes: a test case for predicting lifestyles and emergence of pathogens.</title>
        <authorList>
            <person name="Haridas S."/>
            <person name="Albert R."/>
            <person name="Binder M."/>
            <person name="Bloem J."/>
            <person name="Labutti K."/>
            <person name="Salamov A."/>
            <person name="Andreopoulos B."/>
            <person name="Baker S."/>
            <person name="Barry K."/>
            <person name="Bills G."/>
            <person name="Bluhm B."/>
            <person name="Cannon C."/>
            <person name="Castanera R."/>
            <person name="Culley D."/>
            <person name="Daum C."/>
            <person name="Ezra D."/>
            <person name="Gonzalez J."/>
            <person name="Henrissat B."/>
            <person name="Kuo A."/>
            <person name="Liang C."/>
            <person name="Lipzen A."/>
            <person name="Lutzoni F."/>
            <person name="Magnuson J."/>
            <person name="Mondo S."/>
            <person name="Nolan M."/>
            <person name="Ohm R."/>
            <person name="Pangilinan J."/>
            <person name="Park H.-J."/>
            <person name="Ramirez L."/>
            <person name="Alfaro M."/>
            <person name="Sun H."/>
            <person name="Tritt A."/>
            <person name="Yoshinaga Y."/>
            <person name="Zwiers L.-H."/>
            <person name="Turgeon B."/>
            <person name="Goodwin S."/>
            <person name="Spatafora J."/>
            <person name="Crous P."/>
            <person name="Grigoriev I."/>
        </authorList>
    </citation>
    <scope>NUCLEOTIDE SEQUENCE</scope>
    <source>
        <strain evidence="2">CBS 279.74</strain>
    </source>
</reference>
<evidence type="ECO:0000313" key="3">
    <source>
        <dbReference type="Proteomes" id="UP000799428"/>
    </source>
</evidence>
<organism evidence="2 3">
    <name type="scientific">Pleomassaria siparia CBS 279.74</name>
    <dbReference type="NCBI Taxonomy" id="1314801"/>
    <lineage>
        <taxon>Eukaryota</taxon>
        <taxon>Fungi</taxon>
        <taxon>Dikarya</taxon>
        <taxon>Ascomycota</taxon>
        <taxon>Pezizomycotina</taxon>
        <taxon>Dothideomycetes</taxon>
        <taxon>Pleosporomycetidae</taxon>
        <taxon>Pleosporales</taxon>
        <taxon>Pleomassariaceae</taxon>
        <taxon>Pleomassaria</taxon>
    </lineage>
</organism>
<dbReference type="AlphaFoldDB" id="A0A6G1JZB7"/>
<gene>
    <name evidence="2" type="ORF">K504DRAFT_471389</name>
</gene>
<accession>A0A6G1JZB7</accession>
<feature type="region of interest" description="Disordered" evidence="1">
    <location>
        <begin position="335"/>
        <end position="371"/>
    </location>
</feature>
<dbReference type="Proteomes" id="UP000799428">
    <property type="component" value="Unassembled WGS sequence"/>
</dbReference>